<name>A0A3E4UPI9_MEDGN</name>
<proteinExistence type="predicted"/>
<dbReference type="Proteomes" id="UP000260808">
    <property type="component" value="Unassembled WGS sequence"/>
</dbReference>
<dbReference type="AlphaFoldDB" id="A0A3E4UPI9"/>
<evidence type="ECO:0000259" key="1">
    <source>
        <dbReference type="Pfam" id="PF03050"/>
    </source>
</evidence>
<organism evidence="2 3">
    <name type="scientific">Mediterraneibacter gnavus</name>
    <name type="common">Ruminococcus gnavus</name>
    <dbReference type="NCBI Taxonomy" id="33038"/>
    <lineage>
        <taxon>Bacteria</taxon>
        <taxon>Bacillati</taxon>
        <taxon>Bacillota</taxon>
        <taxon>Clostridia</taxon>
        <taxon>Lachnospirales</taxon>
        <taxon>Lachnospiraceae</taxon>
        <taxon>Mediterraneibacter</taxon>
    </lineage>
</organism>
<evidence type="ECO:0000313" key="3">
    <source>
        <dbReference type="Proteomes" id="UP000260808"/>
    </source>
</evidence>
<dbReference type="EMBL" id="QSSX01000127">
    <property type="protein sequence ID" value="RGM13597.1"/>
    <property type="molecule type" value="Genomic_DNA"/>
</dbReference>
<dbReference type="InterPro" id="IPR004291">
    <property type="entry name" value="Transposase_IS66_central"/>
</dbReference>
<feature type="domain" description="Transposase IS66 central" evidence="1">
    <location>
        <begin position="60"/>
        <end position="117"/>
    </location>
</feature>
<accession>A0A3E4UPI9</accession>
<reference evidence="2 3" key="1">
    <citation type="submission" date="2018-08" db="EMBL/GenBank/DDBJ databases">
        <title>A genome reference for cultivated species of the human gut microbiota.</title>
        <authorList>
            <person name="Zou Y."/>
            <person name="Xue W."/>
            <person name="Luo G."/>
        </authorList>
    </citation>
    <scope>NUCLEOTIDE SEQUENCE [LARGE SCALE GENOMIC DNA]</scope>
    <source>
        <strain evidence="2 3">TF01-20-2</strain>
    </source>
</reference>
<sequence length="210" mass="23381">MPILQGRTRRYRKPVIIKYQILAALVGKDPASVSTVAWTVYQKYANGRPLYWQEKDGKQYGAQTQSFMWLLRSGEDGFLEIILYSYSLTRSGSHAKEFLEGCSGYLETDGCQGYNNLPGIRVVPAGHISGDTLLMLSPKVSSTITASRQCRESSTATGYSSLRILLTKSIPVIMKSGNSCVSRRKNLFWRLSGRGSISRSLSVIPGWINR</sequence>
<evidence type="ECO:0000313" key="2">
    <source>
        <dbReference type="EMBL" id="RGM13597.1"/>
    </source>
</evidence>
<comment type="caution">
    <text evidence="2">The sequence shown here is derived from an EMBL/GenBank/DDBJ whole genome shotgun (WGS) entry which is preliminary data.</text>
</comment>
<protein>
    <recommendedName>
        <fullName evidence="1">Transposase IS66 central domain-containing protein</fullName>
    </recommendedName>
</protein>
<gene>
    <name evidence="2" type="ORF">DXC31_18630</name>
</gene>
<dbReference type="Pfam" id="PF03050">
    <property type="entry name" value="DDE_Tnp_IS66"/>
    <property type="match status" value="1"/>
</dbReference>